<evidence type="ECO:0000256" key="1">
    <source>
        <dbReference type="ARBA" id="ARBA00004571"/>
    </source>
</evidence>
<gene>
    <name evidence="15" type="ORF">K7G82_06010</name>
</gene>
<evidence type="ECO:0000256" key="13">
    <source>
        <dbReference type="SAM" id="SignalP"/>
    </source>
</evidence>
<dbReference type="Proteomes" id="UP000706039">
    <property type="component" value="Unassembled WGS sequence"/>
</dbReference>
<keyword evidence="3 11" id="KW-1134">Transmembrane beta strand</keyword>
<evidence type="ECO:0000256" key="11">
    <source>
        <dbReference type="PROSITE-ProRule" id="PRU01360"/>
    </source>
</evidence>
<accession>A0ABS7PKR1</accession>
<dbReference type="InterPro" id="IPR039426">
    <property type="entry name" value="TonB-dep_rcpt-like"/>
</dbReference>
<evidence type="ECO:0000259" key="14">
    <source>
        <dbReference type="SMART" id="SM00965"/>
    </source>
</evidence>
<keyword evidence="8 12" id="KW-0798">TonB box</keyword>
<evidence type="ECO:0000256" key="6">
    <source>
        <dbReference type="ARBA" id="ARBA00023004"/>
    </source>
</evidence>
<evidence type="ECO:0000256" key="4">
    <source>
        <dbReference type="ARBA" id="ARBA00022496"/>
    </source>
</evidence>
<dbReference type="SUPFAM" id="SSF56935">
    <property type="entry name" value="Porins"/>
    <property type="match status" value="1"/>
</dbReference>
<evidence type="ECO:0000256" key="5">
    <source>
        <dbReference type="ARBA" id="ARBA00022692"/>
    </source>
</evidence>
<dbReference type="PANTHER" id="PTHR32552">
    <property type="entry name" value="FERRICHROME IRON RECEPTOR-RELATED"/>
    <property type="match status" value="1"/>
</dbReference>
<evidence type="ECO:0000256" key="3">
    <source>
        <dbReference type="ARBA" id="ARBA00022452"/>
    </source>
</evidence>
<dbReference type="CDD" id="cd01347">
    <property type="entry name" value="ligand_gated_channel"/>
    <property type="match status" value="1"/>
</dbReference>
<dbReference type="Pfam" id="PF00593">
    <property type="entry name" value="TonB_dep_Rec_b-barrel"/>
    <property type="match status" value="1"/>
</dbReference>
<reference evidence="15 16" key="1">
    <citation type="submission" date="2021-08" db="EMBL/GenBank/DDBJ databases">
        <authorList>
            <person name="Tuo L."/>
        </authorList>
    </citation>
    <scope>NUCLEOTIDE SEQUENCE [LARGE SCALE GENOMIC DNA]</scope>
    <source>
        <strain evidence="15 16">JCM 31229</strain>
    </source>
</reference>
<dbReference type="RefSeq" id="WP_222988915.1">
    <property type="nucleotide sequence ID" value="NZ_JAINVV010000003.1"/>
</dbReference>
<evidence type="ECO:0000313" key="15">
    <source>
        <dbReference type="EMBL" id="MBY8821836.1"/>
    </source>
</evidence>
<keyword evidence="7" id="KW-0406">Ion transport</keyword>
<dbReference type="Pfam" id="PF07660">
    <property type="entry name" value="STN"/>
    <property type="match status" value="1"/>
</dbReference>
<evidence type="ECO:0000256" key="12">
    <source>
        <dbReference type="RuleBase" id="RU003357"/>
    </source>
</evidence>
<sequence>MIIAIYVASPLSLALCPATAVAQQQRAYDIAAQPLARAVLDYSRQSGVFVLAPMDLVKDKRSQRVKGRYSAEEALERLLSGTGLRAVRGGHGGVALVRVGAAGNALGRTRFGDQDGEGAADIIVTAQRREQTLLKVPQSLAVVSGRALERQQFRSVIDFQQLVPGLNVTQYGPGEARIILRGINAGSVGSSVTVYMDDIPFGSSGSLSNAGDMAGDFDTFDVARVEVLRGPQGTLYGSNALGGVVKYITTAPDPSRFEARVQAGVEALSGSAGIGWTTNAMVNLPISDGITLRASGFRRRQPGYIDSVGRVARDVNSTDSYGGRVSLLLMPTASLSIRLSALAQRLDTGAPSWFFADPDTLRPFNPATGTAGGERLQFQLYPQWNRTDYRIYSGTIDWNAGPVRLTSITSHATQRRPKLMDFSYSSARAAMNMLYAPDAPNTLGLTLRNDVFVDKFTQEVRLASADSAVFEWIAGGYFSDESTLLFQRALPFEIASQRLIPRGVTINGQHFDELALATIDARYREIAAFATGTLHLGERFDITAGGRYSHNRQRSDQSVLQFGIGANRLGKSSQGVFTWSVSPRFELDDDAAIYARVAKGYRPGGPNAIPSSLPPDFPTAFQADTVISYEGGVRAETRDRSVSIDASVFYIDWRDILILTLFSGDSGGTGINGNGGRARSKGFELAATVRPATGFTVAVNAAYTDARLRDDAVPRVGGPNLTGGRAGDRLPGTPEWKIAVSADHQWPLSDDASAFVGGTVQLASDQPTLFNAASRAAMGRQPMLDGYATLDLRAGVNFGRYSLTAYVRNLIDSNGIVSAVGFPITYATELGGANHPAFVATSIPPRTMGATLSASF</sequence>
<evidence type="ECO:0000313" key="16">
    <source>
        <dbReference type="Proteomes" id="UP000706039"/>
    </source>
</evidence>
<comment type="caution">
    <text evidence="15">The sequence shown here is derived from an EMBL/GenBank/DDBJ whole genome shotgun (WGS) entry which is preliminary data.</text>
</comment>
<keyword evidence="15" id="KW-0675">Receptor</keyword>
<keyword evidence="16" id="KW-1185">Reference proteome</keyword>
<keyword evidence="13" id="KW-0732">Signal</keyword>
<dbReference type="PANTHER" id="PTHR32552:SF81">
    <property type="entry name" value="TONB-DEPENDENT OUTER MEMBRANE RECEPTOR"/>
    <property type="match status" value="1"/>
</dbReference>
<dbReference type="InterPro" id="IPR011662">
    <property type="entry name" value="Secretin/TonB_short_N"/>
</dbReference>
<feature type="domain" description="Secretin/TonB short N-terminal" evidence="14">
    <location>
        <begin position="48"/>
        <end position="99"/>
    </location>
</feature>
<keyword evidence="6" id="KW-0408">Iron</keyword>
<feature type="signal peptide" evidence="13">
    <location>
        <begin position="1"/>
        <end position="22"/>
    </location>
</feature>
<comment type="subcellular location">
    <subcellularLocation>
        <location evidence="1 11">Cell outer membrane</location>
        <topology evidence="1 11">Multi-pass membrane protein</topology>
    </subcellularLocation>
</comment>
<protein>
    <submittedName>
        <fullName evidence="15">TonB-dependent receptor</fullName>
    </submittedName>
</protein>
<keyword evidence="2 11" id="KW-0813">Transport</keyword>
<name>A0ABS7PKR1_9SPHN</name>
<evidence type="ECO:0000256" key="8">
    <source>
        <dbReference type="ARBA" id="ARBA00023077"/>
    </source>
</evidence>
<dbReference type="InterPro" id="IPR000531">
    <property type="entry name" value="Beta-barrel_TonB"/>
</dbReference>
<dbReference type="SMART" id="SM00965">
    <property type="entry name" value="STN"/>
    <property type="match status" value="1"/>
</dbReference>
<dbReference type="EMBL" id="JAINVV010000003">
    <property type="protein sequence ID" value="MBY8821836.1"/>
    <property type="molecule type" value="Genomic_DNA"/>
</dbReference>
<dbReference type="InterPro" id="IPR036942">
    <property type="entry name" value="Beta-barrel_TonB_sf"/>
</dbReference>
<keyword evidence="5 11" id="KW-0812">Transmembrane</keyword>
<dbReference type="Pfam" id="PF07715">
    <property type="entry name" value="Plug"/>
    <property type="match status" value="1"/>
</dbReference>
<dbReference type="Gene3D" id="3.55.50.30">
    <property type="match status" value="1"/>
</dbReference>
<organism evidence="15 16">
    <name type="scientific">Sphingomonas colocasiae</name>
    <dbReference type="NCBI Taxonomy" id="1848973"/>
    <lineage>
        <taxon>Bacteria</taxon>
        <taxon>Pseudomonadati</taxon>
        <taxon>Pseudomonadota</taxon>
        <taxon>Alphaproteobacteria</taxon>
        <taxon>Sphingomonadales</taxon>
        <taxon>Sphingomonadaceae</taxon>
        <taxon>Sphingomonas</taxon>
    </lineage>
</organism>
<evidence type="ECO:0000256" key="2">
    <source>
        <dbReference type="ARBA" id="ARBA00022448"/>
    </source>
</evidence>
<feature type="chain" id="PRO_5046977476" evidence="13">
    <location>
        <begin position="23"/>
        <end position="856"/>
    </location>
</feature>
<keyword evidence="4" id="KW-0410">Iron transport</keyword>
<dbReference type="InterPro" id="IPR012910">
    <property type="entry name" value="Plug_dom"/>
</dbReference>
<keyword evidence="10 11" id="KW-0998">Cell outer membrane</keyword>
<evidence type="ECO:0000256" key="7">
    <source>
        <dbReference type="ARBA" id="ARBA00023065"/>
    </source>
</evidence>
<proteinExistence type="inferred from homology"/>
<keyword evidence="9 11" id="KW-0472">Membrane</keyword>
<evidence type="ECO:0000256" key="10">
    <source>
        <dbReference type="ARBA" id="ARBA00023237"/>
    </source>
</evidence>
<dbReference type="Gene3D" id="2.40.170.20">
    <property type="entry name" value="TonB-dependent receptor, beta-barrel domain"/>
    <property type="match status" value="1"/>
</dbReference>
<comment type="similarity">
    <text evidence="11 12">Belongs to the TonB-dependent receptor family.</text>
</comment>
<evidence type="ECO:0000256" key="9">
    <source>
        <dbReference type="ARBA" id="ARBA00023136"/>
    </source>
</evidence>
<dbReference type="PROSITE" id="PS52016">
    <property type="entry name" value="TONB_DEPENDENT_REC_3"/>
    <property type="match status" value="1"/>
</dbReference>